<protein>
    <recommendedName>
        <fullName evidence="4">Lipopolysaccharide heptosyltransferase family protein</fullName>
    </recommendedName>
</protein>
<reference evidence="2 3" key="1">
    <citation type="submission" date="2019-12" db="EMBL/GenBank/DDBJ databases">
        <title>Multi-Generational Helicobacter saguini Isolates.</title>
        <authorList>
            <person name="Mannion A."/>
            <person name="Shen Z."/>
            <person name="Fox J.G."/>
        </authorList>
    </citation>
    <scope>NUCLEOTIDE SEQUENCE [LARGE SCALE GENOMIC DNA]</scope>
    <source>
        <strain evidence="3">16-048 (F4)</strain>
    </source>
</reference>
<dbReference type="PANTHER" id="PTHR30160">
    <property type="entry name" value="TETRAACYLDISACCHARIDE 4'-KINASE-RELATED"/>
    <property type="match status" value="1"/>
</dbReference>
<sequence length="408" mass="46093">MIKINPQKSYEILLVNCKSLLISESAIFLLSYLDALKNALPHANVSFLIHSSMQDFFTHNPFIKNIFCIDNVSVLKKIKDAHIDISISIESSKSSTILLFKAGIKTRVGYFSKLYSILFNYKIKKKRTDSNTHEIFNALPLLKIFKISEINPPKIYLNINEKSQSLQFLESRFSNFANLIVLIPLKISEISYNFKNFLTLANALSMDFPLLVVGNFQEINFYKSMLNLYENLSEKNFFIYDKSYEFNNFSPEMLESKSQDSIKKDSIESSLQKAKDSIKNIESSLKNAQNIESKSPNTANISQTRLLLAILSNAKLVIANNNAFLHASTALKAAVLGIFPFIKTINPNKNAPLSKNATILTPLGIYDKKSPTDFIDATQESTQTQGIHINNIPPDLIIDIVKNKILND</sequence>
<dbReference type="InterPro" id="IPR051199">
    <property type="entry name" value="LPS_LOS_Heptosyltrfase"/>
</dbReference>
<keyword evidence="1" id="KW-0175">Coiled coil</keyword>
<gene>
    <name evidence="2" type="ORF">DCO61_08670</name>
</gene>
<dbReference type="EMBL" id="QBIU01000001">
    <property type="protein sequence ID" value="MWV70069.1"/>
    <property type="molecule type" value="Genomic_DNA"/>
</dbReference>
<dbReference type="GO" id="GO:0008713">
    <property type="term" value="F:ADP-heptose-lipopolysaccharide heptosyltransferase activity"/>
    <property type="evidence" value="ECO:0007669"/>
    <property type="project" value="TreeGrafter"/>
</dbReference>
<feature type="coiled-coil region" evidence="1">
    <location>
        <begin position="264"/>
        <end position="291"/>
    </location>
</feature>
<evidence type="ECO:0000256" key="1">
    <source>
        <dbReference type="SAM" id="Coils"/>
    </source>
</evidence>
<organism evidence="2 3">
    <name type="scientific">Helicobacter saguini</name>
    <dbReference type="NCBI Taxonomy" id="1548018"/>
    <lineage>
        <taxon>Bacteria</taxon>
        <taxon>Pseudomonadati</taxon>
        <taxon>Campylobacterota</taxon>
        <taxon>Epsilonproteobacteria</taxon>
        <taxon>Campylobacterales</taxon>
        <taxon>Helicobacteraceae</taxon>
        <taxon>Helicobacter</taxon>
    </lineage>
</organism>
<evidence type="ECO:0000313" key="2">
    <source>
        <dbReference type="EMBL" id="MWV70069.1"/>
    </source>
</evidence>
<dbReference type="SUPFAM" id="SSF53756">
    <property type="entry name" value="UDP-Glycosyltransferase/glycogen phosphorylase"/>
    <property type="match status" value="2"/>
</dbReference>
<dbReference type="GO" id="GO:0009244">
    <property type="term" value="P:lipopolysaccharide core region biosynthetic process"/>
    <property type="evidence" value="ECO:0007669"/>
    <property type="project" value="TreeGrafter"/>
</dbReference>
<dbReference type="Gene3D" id="3.40.50.2000">
    <property type="entry name" value="Glycogen Phosphorylase B"/>
    <property type="match status" value="2"/>
</dbReference>
<name>A0A6L7DDS6_9HELI</name>
<dbReference type="RefSeq" id="WP_118949319.1">
    <property type="nucleotide sequence ID" value="NZ_QBIU01000001.1"/>
</dbReference>
<dbReference type="Proteomes" id="UP000477070">
    <property type="component" value="Unassembled WGS sequence"/>
</dbReference>
<dbReference type="GO" id="GO:0005829">
    <property type="term" value="C:cytosol"/>
    <property type="evidence" value="ECO:0007669"/>
    <property type="project" value="TreeGrafter"/>
</dbReference>
<evidence type="ECO:0008006" key="4">
    <source>
        <dbReference type="Google" id="ProtNLM"/>
    </source>
</evidence>
<proteinExistence type="predicted"/>
<dbReference type="PANTHER" id="PTHR30160:SF7">
    <property type="entry name" value="ADP-HEPTOSE--LPS HEPTOSYLTRANSFERASE 2"/>
    <property type="match status" value="1"/>
</dbReference>
<dbReference type="AlphaFoldDB" id="A0A6L7DDS6"/>
<comment type="caution">
    <text evidence="2">The sequence shown here is derived from an EMBL/GenBank/DDBJ whole genome shotgun (WGS) entry which is preliminary data.</text>
</comment>
<accession>A0A6L7DDS6</accession>
<evidence type="ECO:0000313" key="3">
    <source>
        <dbReference type="Proteomes" id="UP000477070"/>
    </source>
</evidence>